<gene>
    <name evidence="1" type="ORF">ACFP50_09120</name>
</gene>
<dbReference type="Proteomes" id="UP001596242">
    <property type="component" value="Unassembled WGS sequence"/>
</dbReference>
<accession>A0ABW1LW52</accession>
<organism evidence="1 2">
    <name type="scientific">Streptomyces pratens</name>
    <dbReference type="NCBI Taxonomy" id="887456"/>
    <lineage>
        <taxon>Bacteria</taxon>
        <taxon>Bacillati</taxon>
        <taxon>Actinomycetota</taxon>
        <taxon>Actinomycetes</taxon>
        <taxon>Kitasatosporales</taxon>
        <taxon>Streptomycetaceae</taxon>
        <taxon>Streptomyces</taxon>
    </lineage>
</organism>
<dbReference type="RefSeq" id="WP_386395135.1">
    <property type="nucleotide sequence ID" value="NZ_JBHSPT010000019.1"/>
</dbReference>
<sequence length="253" mass="27816">MGGPSSGLFLNCRTFSLDGRATVDESRTLREARVDETSTPFAQACTERGWAKPSTFIPAFEATAELVGEQVTITDRQVRRWRRTHPPRPHPPAWRVLHALFGVSPTDLGFPGPEPNTTADMPHAPSGEVNVDRRTFVADTIGVAAGVAVGPREGIGIPEAVGTAHLLELREGLRSLYTLDNAYGGGDVRSLAVRHLRRVRRIINTSDYPDTVGRQLQLLVGETAEHCAWLYYDADEQDTARRYWTDATEPSIG</sequence>
<dbReference type="EMBL" id="JBHSPT010000019">
    <property type="protein sequence ID" value="MFC6055615.1"/>
    <property type="molecule type" value="Genomic_DNA"/>
</dbReference>
<proteinExistence type="predicted"/>
<evidence type="ECO:0000313" key="1">
    <source>
        <dbReference type="EMBL" id="MFC6055615.1"/>
    </source>
</evidence>
<evidence type="ECO:0000313" key="2">
    <source>
        <dbReference type="Proteomes" id="UP001596242"/>
    </source>
</evidence>
<comment type="caution">
    <text evidence="1">The sequence shown here is derived from an EMBL/GenBank/DDBJ whole genome shotgun (WGS) entry which is preliminary data.</text>
</comment>
<reference evidence="2" key="1">
    <citation type="journal article" date="2019" name="Int. J. Syst. Evol. Microbiol.">
        <title>The Global Catalogue of Microorganisms (GCM) 10K type strain sequencing project: providing services to taxonomists for standard genome sequencing and annotation.</title>
        <authorList>
            <consortium name="The Broad Institute Genomics Platform"/>
            <consortium name="The Broad Institute Genome Sequencing Center for Infectious Disease"/>
            <person name="Wu L."/>
            <person name="Ma J."/>
        </authorList>
    </citation>
    <scope>NUCLEOTIDE SEQUENCE [LARGE SCALE GENOMIC DNA]</scope>
    <source>
        <strain evidence="2">JCM 12763</strain>
    </source>
</reference>
<keyword evidence="2" id="KW-1185">Reference proteome</keyword>
<protein>
    <submittedName>
        <fullName evidence="1">Uncharacterized protein</fullName>
    </submittedName>
</protein>
<name>A0ABW1LW52_9ACTN</name>